<dbReference type="SUPFAM" id="SSF48592">
    <property type="entry name" value="GroEL equatorial domain-like"/>
    <property type="match status" value="1"/>
</dbReference>
<dbReference type="Gene3D" id="1.10.560.10">
    <property type="entry name" value="GroEL-like equatorial domain"/>
    <property type="match status" value="1"/>
</dbReference>
<keyword evidence="2 5" id="KW-0547">Nucleotide-binding</keyword>
<dbReference type="Proteomes" id="UP001162164">
    <property type="component" value="Unassembled WGS sequence"/>
</dbReference>
<evidence type="ECO:0000256" key="5">
    <source>
        <dbReference type="RuleBase" id="RU004187"/>
    </source>
</evidence>
<evidence type="ECO:0000256" key="4">
    <source>
        <dbReference type="ARBA" id="ARBA00023186"/>
    </source>
</evidence>
<name>A0ABQ9K5T8_9CUCU</name>
<accession>A0ABQ9K5T8</accession>
<proteinExistence type="inferred from homology"/>
<evidence type="ECO:0000256" key="3">
    <source>
        <dbReference type="ARBA" id="ARBA00022840"/>
    </source>
</evidence>
<evidence type="ECO:0000313" key="6">
    <source>
        <dbReference type="EMBL" id="KAJ8985391.1"/>
    </source>
</evidence>
<dbReference type="InterPro" id="IPR017998">
    <property type="entry name" value="Chaperone_TCP-1"/>
</dbReference>
<keyword evidence="3 5" id="KW-0067">ATP-binding</keyword>
<dbReference type="InterPro" id="IPR002194">
    <property type="entry name" value="Chaperonin_TCP-1_CS"/>
</dbReference>
<sequence length="164" mass="17979">MTSFPGSIAFDEYGRPFIILRDQDRQKRLTGIDALKSHILAARQIANTIRTSLGPKGLDKMMISPDGEVTVTNDGATILKMMDVDHEVAKLLVQLSQSQDDEIEQAGALLDRGIHPIRIADGYELACQTAVNHLDKIAELFPVSAENTEPLTKVAMTTLGSKNY</sequence>
<keyword evidence="4 5" id="KW-0143">Chaperone</keyword>
<comment type="similarity">
    <text evidence="1 5">Belongs to the TCP-1 chaperonin family.</text>
</comment>
<dbReference type="EMBL" id="JAPWTJ010000015">
    <property type="protein sequence ID" value="KAJ8985391.1"/>
    <property type="molecule type" value="Genomic_DNA"/>
</dbReference>
<dbReference type="PROSITE" id="PS00750">
    <property type="entry name" value="TCP1_1"/>
    <property type="match status" value="1"/>
</dbReference>
<dbReference type="Pfam" id="PF00118">
    <property type="entry name" value="Cpn60_TCP1"/>
    <property type="match status" value="1"/>
</dbReference>
<reference evidence="6" key="1">
    <citation type="journal article" date="2023" name="Insect Mol. Biol.">
        <title>Genome sequencing provides insights into the evolution of gene families encoding plant cell wall-degrading enzymes in longhorned beetles.</title>
        <authorList>
            <person name="Shin N.R."/>
            <person name="Okamura Y."/>
            <person name="Kirsch R."/>
            <person name="Pauchet Y."/>
        </authorList>
    </citation>
    <scope>NUCLEOTIDE SEQUENCE</scope>
    <source>
        <strain evidence="6">MMC_N1</strain>
    </source>
</reference>
<comment type="caution">
    <text evidence="6">The sequence shown here is derived from an EMBL/GenBank/DDBJ whole genome shotgun (WGS) entry which is preliminary data.</text>
</comment>
<evidence type="ECO:0000256" key="2">
    <source>
        <dbReference type="ARBA" id="ARBA00022741"/>
    </source>
</evidence>
<gene>
    <name evidence="6" type="ORF">NQ317_007548</name>
</gene>
<protein>
    <recommendedName>
        <fullName evidence="8">T-complex protein 1 subunit epsilon</fullName>
    </recommendedName>
</protein>
<evidence type="ECO:0000256" key="1">
    <source>
        <dbReference type="ARBA" id="ARBA00008020"/>
    </source>
</evidence>
<evidence type="ECO:0008006" key="8">
    <source>
        <dbReference type="Google" id="ProtNLM"/>
    </source>
</evidence>
<dbReference type="PRINTS" id="PR00304">
    <property type="entry name" value="TCOMPLEXTCP1"/>
</dbReference>
<evidence type="ECO:0000313" key="7">
    <source>
        <dbReference type="Proteomes" id="UP001162164"/>
    </source>
</evidence>
<keyword evidence="7" id="KW-1185">Reference proteome</keyword>
<dbReference type="InterPro" id="IPR002423">
    <property type="entry name" value="Cpn60/GroEL/TCP-1"/>
</dbReference>
<dbReference type="PANTHER" id="PTHR11353">
    <property type="entry name" value="CHAPERONIN"/>
    <property type="match status" value="1"/>
</dbReference>
<organism evidence="6 7">
    <name type="scientific">Molorchus minor</name>
    <dbReference type="NCBI Taxonomy" id="1323400"/>
    <lineage>
        <taxon>Eukaryota</taxon>
        <taxon>Metazoa</taxon>
        <taxon>Ecdysozoa</taxon>
        <taxon>Arthropoda</taxon>
        <taxon>Hexapoda</taxon>
        <taxon>Insecta</taxon>
        <taxon>Pterygota</taxon>
        <taxon>Neoptera</taxon>
        <taxon>Endopterygota</taxon>
        <taxon>Coleoptera</taxon>
        <taxon>Polyphaga</taxon>
        <taxon>Cucujiformia</taxon>
        <taxon>Chrysomeloidea</taxon>
        <taxon>Cerambycidae</taxon>
        <taxon>Lamiinae</taxon>
        <taxon>Monochamini</taxon>
        <taxon>Molorchus</taxon>
    </lineage>
</organism>
<dbReference type="InterPro" id="IPR027413">
    <property type="entry name" value="GROEL-like_equatorial_sf"/>
</dbReference>